<feature type="domain" description="Phage tail tape measure protein" evidence="2">
    <location>
        <begin position="15"/>
        <end position="74"/>
    </location>
</feature>
<dbReference type="AlphaFoldDB" id="A0A269XE64"/>
<evidence type="ECO:0000256" key="1">
    <source>
        <dbReference type="ARBA" id="ARBA00022612"/>
    </source>
</evidence>
<dbReference type="Pfam" id="PF10145">
    <property type="entry name" value="PhageMin_Tail"/>
    <property type="match status" value="1"/>
</dbReference>
<accession>A0A269XE64</accession>
<evidence type="ECO:0000313" key="4">
    <source>
        <dbReference type="Proteomes" id="UP000216802"/>
    </source>
</evidence>
<dbReference type="Proteomes" id="UP000216802">
    <property type="component" value="Unassembled WGS sequence"/>
</dbReference>
<dbReference type="InterPro" id="IPR010090">
    <property type="entry name" value="Phage_tape_meas"/>
</dbReference>
<feature type="non-terminal residue" evidence="3">
    <location>
        <position position="75"/>
    </location>
</feature>
<dbReference type="PANTHER" id="PTHR37813">
    <property type="entry name" value="FELS-2 PROPHAGE PROTEIN"/>
    <property type="match status" value="1"/>
</dbReference>
<evidence type="ECO:0000313" key="3">
    <source>
        <dbReference type="EMBL" id="PAK71419.1"/>
    </source>
</evidence>
<evidence type="ECO:0000259" key="2">
    <source>
        <dbReference type="Pfam" id="PF10145"/>
    </source>
</evidence>
<dbReference type="PANTHER" id="PTHR37813:SF1">
    <property type="entry name" value="FELS-2 PROPHAGE PROTEIN"/>
    <property type="match status" value="1"/>
</dbReference>
<gene>
    <name evidence="3" type="ORF">B8W98_13585</name>
</gene>
<sequence length="75" mass="7506">AVSQASGRQLKAMSDEAVMLGAKTSKSASEVAKGMNELAQLGFNANQVMKAMPGVISAAEASGADMATTAQVMAS</sequence>
<name>A0A269XE64_9LACO</name>
<organism evidence="3 4">
    <name type="scientific">Lentilactobacillus parakefiri</name>
    <dbReference type="NCBI Taxonomy" id="152332"/>
    <lineage>
        <taxon>Bacteria</taxon>
        <taxon>Bacillati</taxon>
        <taxon>Bacillota</taxon>
        <taxon>Bacilli</taxon>
        <taxon>Lactobacillales</taxon>
        <taxon>Lactobacillaceae</taxon>
        <taxon>Lentilactobacillus</taxon>
    </lineage>
</organism>
<dbReference type="RefSeq" id="WP_095355281.1">
    <property type="nucleotide sequence ID" value="NZ_NCXI01000548.1"/>
</dbReference>
<comment type="caution">
    <text evidence="3">The sequence shown here is derived from an EMBL/GenBank/DDBJ whole genome shotgun (WGS) entry which is preliminary data.</text>
</comment>
<protein>
    <submittedName>
        <fullName evidence="3">Phage tail tape measure protein</fullName>
    </submittedName>
</protein>
<dbReference type="EMBL" id="NCXI01000548">
    <property type="protein sequence ID" value="PAK71419.1"/>
    <property type="molecule type" value="Genomic_DNA"/>
</dbReference>
<reference evidence="3 4" key="1">
    <citation type="submission" date="2017-04" db="EMBL/GenBank/DDBJ databases">
        <title>Kefir bacterial isolates.</title>
        <authorList>
            <person name="Kim Y."/>
            <person name="Blasche S."/>
            <person name="Patil K.R."/>
        </authorList>
    </citation>
    <scope>NUCLEOTIDE SEQUENCE [LARGE SCALE GENOMIC DNA]</scope>
    <source>
        <strain evidence="3 4">OG2</strain>
    </source>
</reference>
<proteinExistence type="predicted"/>
<dbReference type="NCBIfam" id="TIGR01760">
    <property type="entry name" value="tape_meas_TP901"/>
    <property type="match status" value="1"/>
</dbReference>
<feature type="non-terminal residue" evidence="3">
    <location>
        <position position="1"/>
    </location>
</feature>
<keyword evidence="1" id="KW-1188">Viral release from host cell</keyword>